<protein>
    <submittedName>
        <fullName evidence="2">Small multidrug export protein</fullName>
    </submittedName>
</protein>
<dbReference type="STRING" id="545694.TREPR_1618"/>
<keyword evidence="1" id="KW-0472">Membrane</keyword>
<dbReference type="HOGENOM" id="CLU_075669_1_0_12"/>
<evidence type="ECO:0000313" key="2">
    <source>
        <dbReference type="EMBL" id="AEF86273.1"/>
    </source>
</evidence>
<keyword evidence="3" id="KW-1185">Reference proteome</keyword>
<dbReference type="RefSeq" id="WP_015708504.1">
    <property type="nucleotide sequence ID" value="NC_015578.1"/>
</dbReference>
<evidence type="ECO:0000256" key="1">
    <source>
        <dbReference type="SAM" id="Phobius"/>
    </source>
</evidence>
<dbReference type="PANTHER" id="PTHR36007">
    <property type="entry name" value="TRANSPORT PROTEIN-RELATED"/>
    <property type="match status" value="1"/>
</dbReference>
<dbReference type="PANTHER" id="PTHR36007:SF2">
    <property type="entry name" value="TRANSPORT PROTEIN-RELATED"/>
    <property type="match status" value="1"/>
</dbReference>
<reference evidence="2 3" key="2">
    <citation type="journal article" date="2011" name="ISME J.">
        <title>RNA-seq reveals cooperative metabolic interactions between two termite-gut spirochete species in co-culture.</title>
        <authorList>
            <person name="Rosenthal A.Z."/>
            <person name="Matson E.G."/>
            <person name="Eldar A."/>
            <person name="Leadbetter J.R."/>
        </authorList>
    </citation>
    <scope>NUCLEOTIDE SEQUENCE [LARGE SCALE GENOMIC DNA]</scope>
    <source>
        <strain evidence="3">ATCC BAA-887 / DSM 12427 / ZAS-2</strain>
    </source>
</reference>
<keyword evidence="1" id="KW-0812">Transmembrane</keyword>
<reference evidence="3" key="1">
    <citation type="submission" date="2009-12" db="EMBL/GenBank/DDBJ databases">
        <title>Complete sequence of Treponema primitia strain ZAS-2.</title>
        <authorList>
            <person name="Tetu S.G."/>
            <person name="Matson E."/>
            <person name="Ren Q."/>
            <person name="Seshadri R."/>
            <person name="Elbourne L."/>
            <person name="Hassan K.A."/>
            <person name="Durkin A."/>
            <person name="Radune D."/>
            <person name="Mohamoud Y."/>
            <person name="Shay R."/>
            <person name="Jin S."/>
            <person name="Zhang X."/>
            <person name="Lucey K."/>
            <person name="Ballor N.R."/>
            <person name="Ottesen E."/>
            <person name="Rosenthal R."/>
            <person name="Allen A."/>
            <person name="Leadbetter J.R."/>
            <person name="Paulsen I.T."/>
        </authorList>
    </citation>
    <scope>NUCLEOTIDE SEQUENCE [LARGE SCALE GENOMIC DNA]</scope>
    <source>
        <strain evidence="3">ATCC BAA-887 / DSM 12427 / ZAS-2</strain>
    </source>
</reference>
<organism evidence="2 3">
    <name type="scientific">Treponema primitia (strain ATCC BAA-887 / DSM 12427 / ZAS-2)</name>
    <dbReference type="NCBI Taxonomy" id="545694"/>
    <lineage>
        <taxon>Bacteria</taxon>
        <taxon>Pseudomonadati</taxon>
        <taxon>Spirochaetota</taxon>
        <taxon>Spirochaetia</taxon>
        <taxon>Spirochaetales</taxon>
        <taxon>Treponemataceae</taxon>
        <taxon>Treponema</taxon>
    </lineage>
</organism>
<feature type="transmembrane region" description="Helical" evidence="1">
    <location>
        <begin position="92"/>
        <end position="111"/>
    </location>
</feature>
<feature type="transmembrane region" description="Helical" evidence="1">
    <location>
        <begin position="33"/>
        <end position="57"/>
    </location>
</feature>
<evidence type="ECO:0000313" key="3">
    <source>
        <dbReference type="Proteomes" id="UP000009223"/>
    </source>
</evidence>
<gene>
    <name evidence="2" type="ordered locus">TREPR_1618</name>
</gene>
<dbReference type="EMBL" id="CP001843">
    <property type="protein sequence ID" value="AEF86273.1"/>
    <property type="molecule type" value="Genomic_DNA"/>
</dbReference>
<dbReference type="eggNOG" id="COG2426">
    <property type="taxonomic scope" value="Bacteria"/>
</dbReference>
<dbReference type="Pfam" id="PF06695">
    <property type="entry name" value="Sm_multidrug_ex"/>
    <property type="match status" value="1"/>
</dbReference>
<dbReference type="Proteomes" id="UP000009223">
    <property type="component" value="Chromosome"/>
</dbReference>
<accession>F5YNS5</accession>
<feature type="transmembrane region" description="Helical" evidence="1">
    <location>
        <begin position="131"/>
        <end position="157"/>
    </location>
</feature>
<proteinExistence type="predicted"/>
<keyword evidence="1" id="KW-1133">Transmembrane helix</keyword>
<sequence length="160" mass="17965">MNTPGILLWTALFSFLPISELRGGIPFAIQNGIPWYWAYLYCAGLNALVAPACWVFLSTLHKLFLKMAWYRKFFDRFVERARVKLHSKVEKWGWLGIAVFVAIPLPITGAWTGTLGSWVLGLSKRKTMIAVIIGVLVSGAIVSAVWILGIQAFHLFIKKV</sequence>
<dbReference type="InterPro" id="IPR009577">
    <property type="entry name" value="Sm_multidrug_ex"/>
</dbReference>
<name>F5YNS5_TREPZ</name>
<dbReference type="KEGG" id="tpi:TREPR_1618"/>
<dbReference type="OrthoDB" id="360192at2"/>
<dbReference type="AlphaFoldDB" id="F5YNS5"/>